<accession>A0A1S8D9R1</accession>
<dbReference type="STRING" id="207340.APZ41_005345"/>
<gene>
    <name evidence="2" type="ORF">APZ41_005345</name>
</gene>
<reference evidence="2" key="1">
    <citation type="submission" date="2016-12" db="EMBL/GenBank/DDBJ databases">
        <title>Draft genome sequence of Roseomonas mucosa strain AU37, isolated from a peripheral intravenous catheter.</title>
        <authorList>
            <person name="Choudhury M.A."/>
            <person name="Sidjabat H.E."/>
            <person name="Wailan A.M."/>
            <person name="Zhang L."/>
            <person name="Marsh N.M."/>
            <person name="Rickard C.M."/>
            <person name="Davies M."/>
            <person name="Mcmillan D.J."/>
        </authorList>
    </citation>
    <scope>NUCLEOTIDE SEQUENCE [LARGE SCALE GENOMIC DNA]</scope>
    <source>
        <strain evidence="2">AU37</strain>
    </source>
</reference>
<evidence type="ECO:0000313" key="3">
    <source>
        <dbReference type="Proteomes" id="UP000054844"/>
    </source>
</evidence>
<keyword evidence="3" id="KW-1185">Reference proteome</keyword>
<dbReference type="OrthoDB" id="8307832at2"/>
<evidence type="ECO:0000313" key="2">
    <source>
        <dbReference type="EMBL" id="ONH84238.1"/>
    </source>
</evidence>
<feature type="region of interest" description="Disordered" evidence="1">
    <location>
        <begin position="238"/>
        <end position="260"/>
    </location>
</feature>
<dbReference type="EMBL" id="LLWF02000010">
    <property type="protein sequence ID" value="ONH84238.1"/>
    <property type="molecule type" value="Genomic_DNA"/>
</dbReference>
<organism evidence="2 3">
    <name type="scientific">Roseomonas mucosa</name>
    <dbReference type="NCBI Taxonomy" id="207340"/>
    <lineage>
        <taxon>Bacteria</taxon>
        <taxon>Pseudomonadati</taxon>
        <taxon>Pseudomonadota</taxon>
        <taxon>Alphaproteobacteria</taxon>
        <taxon>Acetobacterales</taxon>
        <taxon>Roseomonadaceae</taxon>
        <taxon>Roseomonas</taxon>
    </lineage>
</organism>
<dbReference type="Proteomes" id="UP000054844">
    <property type="component" value="Unassembled WGS sequence"/>
</dbReference>
<proteinExistence type="predicted"/>
<dbReference type="AlphaFoldDB" id="A0A1S8D9R1"/>
<dbReference type="Pfam" id="PF18143">
    <property type="entry name" value="HAD_SAK_2"/>
    <property type="match status" value="1"/>
</dbReference>
<feature type="compositionally biased region" description="Pro residues" evidence="1">
    <location>
        <begin position="250"/>
        <end position="260"/>
    </location>
</feature>
<dbReference type="RefSeq" id="WP_076970139.1">
    <property type="nucleotide sequence ID" value="NZ_LLWF02000010.1"/>
</dbReference>
<evidence type="ECO:0000256" key="1">
    <source>
        <dbReference type="SAM" id="MobiDB-lite"/>
    </source>
</evidence>
<protein>
    <submittedName>
        <fullName evidence="2">Uncharacterized protein</fullName>
    </submittedName>
</protein>
<comment type="caution">
    <text evidence="2">The sequence shown here is derived from an EMBL/GenBank/DDBJ whole genome shotgun (WGS) entry which is preliminary data.</text>
</comment>
<sequence length="260" mass="27694">MRSDRVLFLDIDGVLLSGRAWLLPTNQRLQAMIRAMSGRAATMRLVAEAVFDPVAVELVNRVADATGARIVVSSSWRYTVGPEATRGKLLEQGLLEKLMHPDWACAPTGPGSNDKPRDIARWLEDHPEVADHLAIDDEPGLVPGRTLPVDPLDGLGPREAAAAVRYFEAQDSGLGVGDLPVQDREMVVAAFGGDRVRAAMWLEGVQGKVPRRSRPSLALAGSGRRAVLAGLGPAAGLVGPRDGPGSGEMPFPPTAHPWCP</sequence>
<name>A0A1S8D9R1_9PROT</name>